<dbReference type="PANTHER" id="PTHR47861:SF3">
    <property type="entry name" value="FKBP-TYPE PEPTIDYL-PROLYL CIS-TRANS ISOMERASE SLYD"/>
    <property type="match status" value="1"/>
</dbReference>
<dbReference type="EMBL" id="OX365700">
    <property type="protein sequence ID" value="CAI4033327.1"/>
    <property type="molecule type" value="Genomic_DNA"/>
</dbReference>
<dbReference type="Pfam" id="PF00254">
    <property type="entry name" value="FKBP_C"/>
    <property type="match status" value="1"/>
</dbReference>
<reference evidence="12" key="1">
    <citation type="submission" date="2022-10" db="EMBL/GenBank/DDBJ databases">
        <authorList>
            <person name="Koch H."/>
        </authorList>
    </citation>
    <scope>NUCLEOTIDE SEQUENCE</scope>
    <source>
        <strain evidence="12">DNF</strain>
    </source>
</reference>
<evidence type="ECO:0000256" key="8">
    <source>
        <dbReference type="ARBA" id="ARBA00037071"/>
    </source>
</evidence>
<dbReference type="InterPro" id="IPR001179">
    <property type="entry name" value="PPIase_FKBP_dom"/>
</dbReference>
<keyword evidence="13" id="KW-1185">Reference proteome</keyword>
<dbReference type="PROSITE" id="PS50059">
    <property type="entry name" value="FKBP_PPIASE"/>
    <property type="match status" value="1"/>
</dbReference>
<dbReference type="Proteomes" id="UP001179121">
    <property type="component" value="Chromosome"/>
</dbReference>
<comment type="similarity">
    <text evidence="3 10">Belongs to the FKBP-type PPIase family.</text>
</comment>
<dbReference type="GO" id="GO:0003755">
    <property type="term" value="F:peptidyl-prolyl cis-trans isomerase activity"/>
    <property type="evidence" value="ECO:0007669"/>
    <property type="project" value="UniProtKB-UniRule"/>
</dbReference>
<dbReference type="EC" id="5.2.1.8" evidence="10"/>
<evidence type="ECO:0000256" key="5">
    <source>
        <dbReference type="ARBA" id="ARBA00023110"/>
    </source>
</evidence>
<evidence type="ECO:0000256" key="2">
    <source>
        <dbReference type="ARBA" id="ARBA00004496"/>
    </source>
</evidence>
<evidence type="ECO:0000256" key="6">
    <source>
        <dbReference type="ARBA" id="ARBA00023186"/>
    </source>
</evidence>
<dbReference type="SUPFAM" id="SSF54534">
    <property type="entry name" value="FKBP-like"/>
    <property type="match status" value="1"/>
</dbReference>
<gene>
    <name evidence="12" type="ORF">DNFV4_03763</name>
</gene>
<keyword evidence="4" id="KW-0963">Cytoplasm</keyword>
<dbReference type="InterPro" id="IPR046357">
    <property type="entry name" value="PPIase_dom_sf"/>
</dbReference>
<evidence type="ECO:0000256" key="10">
    <source>
        <dbReference type="RuleBase" id="RU003915"/>
    </source>
</evidence>
<name>A0AA86N242_9BACT</name>
<evidence type="ECO:0000256" key="4">
    <source>
        <dbReference type="ARBA" id="ARBA00022490"/>
    </source>
</evidence>
<evidence type="ECO:0000256" key="1">
    <source>
        <dbReference type="ARBA" id="ARBA00000971"/>
    </source>
</evidence>
<keyword evidence="5 9" id="KW-0697">Rotamase</keyword>
<feature type="domain" description="PPIase FKBP-type" evidence="11">
    <location>
        <begin position="6"/>
        <end position="88"/>
    </location>
</feature>
<evidence type="ECO:0000313" key="12">
    <source>
        <dbReference type="EMBL" id="CAI4033327.1"/>
    </source>
</evidence>
<dbReference type="GO" id="GO:0005737">
    <property type="term" value="C:cytoplasm"/>
    <property type="evidence" value="ECO:0007669"/>
    <property type="project" value="UniProtKB-SubCell"/>
</dbReference>
<evidence type="ECO:0000313" key="13">
    <source>
        <dbReference type="Proteomes" id="UP001179121"/>
    </source>
</evidence>
<organism evidence="12 13">
    <name type="scientific">Nitrospira tepida</name>
    <dbReference type="NCBI Taxonomy" id="2973512"/>
    <lineage>
        <taxon>Bacteria</taxon>
        <taxon>Pseudomonadati</taxon>
        <taxon>Nitrospirota</taxon>
        <taxon>Nitrospiria</taxon>
        <taxon>Nitrospirales</taxon>
        <taxon>Nitrospiraceae</taxon>
        <taxon>Nitrospira</taxon>
    </lineage>
</organism>
<keyword evidence="6" id="KW-0143">Chaperone</keyword>
<dbReference type="Gene3D" id="3.10.50.40">
    <property type="match status" value="1"/>
</dbReference>
<dbReference type="GO" id="GO:0042026">
    <property type="term" value="P:protein refolding"/>
    <property type="evidence" value="ECO:0007669"/>
    <property type="project" value="UniProtKB-ARBA"/>
</dbReference>
<sequence length="143" mass="15446">MVVAQGLVVSLEYTLRLDNAEIIDSTEGKAPLTYTHGAQEIITGLEKELEGMAVGERKQVTVSPSEGYGEVHPEGRFEVAKDRVPAEALRIGATLQGEGPDGKPVYPHVAEIREHTVLLDLNHPLAGQTLHFDVTVVDIQAQA</sequence>
<dbReference type="RefSeq" id="WP_289270440.1">
    <property type="nucleotide sequence ID" value="NZ_OX365700.1"/>
</dbReference>
<proteinExistence type="inferred from homology"/>
<evidence type="ECO:0000259" key="11">
    <source>
        <dbReference type="PROSITE" id="PS50059"/>
    </source>
</evidence>
<evidence type="ECO:0000256" key="9">
    <source>
        <dbReference type="PROSITE-ProRule" id="PRU00277"/>
    </source>
</evidence>
<comment type="catalytic activity">
    <reaction evidence="1 9 10">
        <text>[protein]-peptidylproline (omega=180) = [protein]-peptidylproline (omega=0)</text>
        <dbReference type="Rhea" id="RHEA:16237"/>
        <dbReference type="Rhea" id="RHEA-COMP:10747"/>
        <dbReference type="Rhea" id="RHEA-COMP:10748"/>
        <dbReference type="ChEBI" id="CHEBI:83833"/>
        <dbReference type="ChEBI" id="CHEBI:83834"/>
        <dbReference type="EC" id="5.2.1.8"/>
    </reaction>
</comment>
<keyword evidence="7 9" id="KW-0413">Isomerase</keyword>
<dbReference type="KEGG" id="nti:DNFV4_03763"/>
<comment type="function">
    <text evidence="8">Also involved in hydrogenase metallocenter assembly, probably by participating in the nickel insertion step. This function in hydrogenase biosynthesis requires chaperone activity and the presence of the metal-binding domain, but not PPIase activity.</text>
</comment>
<comment type="subcellular location">
    <subcellularLocation>
        <location evidence="2">Cytoplasm</location>
    </subcellularLocation>
</comment>
<evidence type="ECO:0000256" key="7">
    <source>
        <dbReference type="ARBA" id="ARBA00023235"/>
    </source>
</evidence>
<accession>A0AA86N242</accession>
<dbReference type="PANTHER" id="PTHR47861">
    <property type="entry name" value="FKBP-TYPE PEPTIDYL-PROLYL CIS-TRANS ISOMERASE SLYD"/>
    <property type="match status" value="1"/>
</dbReference>
<protein>
    <recommendedName>
        <fullName evidence="10">Peptidyl-prolyl cis-trans isomerase</fullName>
        <ecNumber evidence="10">5.2.1.8</ecNumber>
    </recommendedName>
</protein>
<dbReference type="AlphaFoldDB" id="A0AA86N242"/>
<evidence type="ECO:0000256" key="3">
    <source>
        <dbReference type="ARBA" id="ARBA00006577"/>
    </source>
</evidence>